<gene>
    <name evidence="2" type="ORF">C7446_1553</name>
</gene>
<accession>A0A420WXA1</accession>
<dbReference type="AlphaFoldDB" id="A0A420WXA1"/>
<dbReference type="InterPro" id="IPR016776">
    <property type="entry name" value="ApeP-like_dehydratase"/>
</dbReference>
<dbReference type="EMBL" id="RBIN01000004">
    <property type="protein sequence ID" value="RKR04348.1"/>
    <property type="molecule type" value="Genomic_DNA"/>
</dbReference>
<dbReference type="SUPFAM" id="SSF54637">
    <property type="entry name" value="Thioesterase/thiol ester dehydrase-isomerase"/>
    <property type="match status" value="1"/>
</dbReference>
<dbReference type="InterPro" id="IPR029069">
    <property type="entry name" value="HotDog_dom_sf"/>
</dbReference>
<evidence type="ECO:0000313" key="3">
    <source>
        <dbReference type="Proteomes" id="UP000281975"/>
    </source>
</evidence>
<dbReference type="Proteomes" id="UP000281975">
    <property type="component" value="Unassembled WGS sequence"/>
</dbReference>
<sequence>MSPWPGIARLVPHGGRMCLLDAVLACDSHRLEATFTPDASDPFAGEAGIGAHVGLEWMAQAVAAWATLNAAGENGAEAPAPGMLVSVRRFESTCVHFPFGEPVTVAVELELSGANGLYGFRGTLKSAGEQRAEAEFRVYQPTLGERDQPAPDASQEPR</sequence>
<feature type="compositionally biased region" description="Basic and acidic residues" evidence="1">
    <location>
        <begin position="144"/>
        <end position="158"/>
    </location>
</feature>
<feature type="region of interest" description="Disordered" evidence="1">
    <location>
        <begin position="139"/>
        <end position="158"/>
    </location>
</feature>
<evidence type="ECO:0000256" key="1">
    <source>
        <dbReference type="SAM" id="MobiDB-lite"/>
    </source>
</evidence>
<comment type="caution">
    <text evidence="2">The sequence shown here is derived from an EMBL/GenBank/DDBJ whole genome shotgun (WGS) entry which is preliminary data.</text>
</comment>
<evidence type="ECO:0000313" key="2">
    <source>
        <dbReference type="EMBL" id="RKR04348.1"/>
    </source>
</evidence>
<dbReference type="OrthoDB" id="9800188at2"/>
<name>A0A420WXA1_9GAMM</name>
<reference evidence="2 3" key="1">
    <citation type="submission" date="2018-10" db="EMBL/GenBank/DDBJ databases">
        <title>Genomic Encyclopedia of Type Strains, Phase IV (KMG-IV): sequencing the most valuable type-strain genomes for metagenomic binning, comparative biology and taxonomic classification.</title>
        <authorList>
            <person name="Goeker M."/>
        </authorList>
    </citation>
    <scope>NUCLEOTIDE SEQUENCE [LARGE SCALE GENOMIC DNA]</scope>
    <source>
        <strain evidence="2 3">DSM 23229</strain>
    </source>
</reference>
<dbReference type="Pfam" id="PF22817">
    <property type="entry name" value="ApeP-like"/>
    <property type="match status" value="1"/>
</dbReference>
<dbReference type="Gene3D" id="3.10.129.10">
    <property type="entry name" value="Hotdog Thioesterase"/>
    <property type="match status" value="1"/>
</dbReference>
<protein>
    <submittedName>
        <fullName evidence="2">Putative hotdog family 3-hydroxylacyl-ACP dehydratase</fullName>
    </submittedName>
</protein>
<proteinExistence type="predicted"/>
<keyword evidence="3" id="KW-1185">Reference proteome</keyword>
<organism evidence="2 3">
    <name type="scientific">Kushneria sinocarnis</name>
    <dbReference type="NCBI Taxonomy" id="595502"/>
    <lineage>
        <taxon>Bacteria</taxon>
        <taxon>Pseudomonadati</taxon>
        <taxon>Pseudomonadota</taxon>
        <taxon>Gammaproteobacteria</taxon>
        <taxon>Oceanospirillales</taxon>
        <taxon>Halomonadaceae</taxon>
        <taxon>Kushneria</taxon>
    </lineage>
</organism>
<dbReference type="RefSeq" id="WP_121172513.1">
    <property type="nucleotide sequence ID" value="NZ_RBIN01000004.1"/>
</dbReference>